<keyword evidence="6 9" id="KW-0812">Transmembrane</keyword>
<evidence type="ECO:0000256" key="7">
    <source>
        <dbReference type="ARBA" id="ARBA00022989"/>
    </source>
</evidence>
<dbReference type="EC" id="2.4.-.-" evidence="10"/>
<evidence type="ECO:0000313" key="11">
    <source>
        <dbReference type="Proteomes" id="UP001139494"/>
    </source>
</evidence>
<evidence type="ECO:0000256" key="2">
    <source>
        <dbReference type="ARBA" id="ARBA00004760"/>
    </source>
</evidence>
<dbReference type="Pfam" id="PF13506">
    <property type="entry name" value="Glyco_transf_21"/>
    <property type="match status" value="1"/>
</dbReference>
<dbReference type="Proteomes" id="UP001139494">
    <property type="component" value="Unassembled WGS sequence"/>
</dbReference>
<sequence>MPVDRDPVSVLVPTPEWTPACEDLAGQLRAGDELLVICDSASDPVAGRGTPAGVEVLVAGEPAGCSGKANAMAYGMERAENDRFVWTDADFRRDDDWLDELVSAGRAHGPATAIPYFYGDGWWRLVEAWTVVFSTLPFYLGVGNWGGNAWGGGVTFTREDLEVGELIDDLRTVLSDDGLLSQHLGGTHPVRSMVTPVEVSGALGDVANRAIRFNRLTHVHEGHYATVAVGVVLVAAAVLATLPTALGSTALLAVIYRLLGIERRTVLLAFPGMFAVPFGAASGIVCREFEWAGRRYRVDGEHEVEVVSGRA</sequence>
<comment type="subcellular location">
    <subcellularLocation>
        <location evidence="1">Membrane</location>
        <topology evidence="1">Multi-pass membrane protein</topology>
    </subcellularLocation>
</comment>
<feature type="transmembrane region" description="Helical" evidence="9">
    <location>
        <begin position="224"/>
        <end position="246"/>
    </location>
</feature>
<feature type="transmembrane region" description="Helical" evidence="9">
    <location>
        <begin position="266"/>
        <end position="286"/>
    </location>
</feature>
<evidence type="ECO:0000256" key="5">
    <source>
        <dbReference type="ARBA" id="ARBA00022679"/>
    </source>
</evidence>
<dbReference type="EMBL" id="JAHLKM010000015">
    <property type="protein sequence ID" value="MCQ4333971.1"/>
    <property type="molecule type" value="Genomic_DNA"/>
</dbReference>
<dbReference type="AlphaFoldDB" id="A0A9R1D683"/>
<evidence type="ECO:0000256" key="1">
    <source>
        <dbReference type="ARBA" id="ARBA00004141"/>
    </source>
</evidence>
<comment type="pathway">
    <text evidence="3">Sphingolipid metabolism.</text>
</comment>
<keyword evidence="4 10" id="KW-0328">Glycosyltransferase</keyword>
<evidence type="ECO:0000256" key="8">
    <source>
        <dbReference type="ARBA" id="ARBA00023136"/>
    </source>
</evidence>
<dbReference type="RefSeq" id="WP_256029998.1">
    <property type="nucleotide sequence ID" value="NZ_JAHLKM010000015.1"/>
</dbReference>
<comment type="pathway">
    <text evidence="2">Lipid metabolism; sphingolipid metabolism.</text>
</comment>
<keyword evidence="5 10" id="KW-0808">Transferase</keyword>
<dbReference type="Gene3D" id="3.90.550.10">
    <property type="entry name" value="Spore Coat Polysaccharide Biosynthesis Protein SpsA, Chain A"/>
    <property type="match status" value="1"/>
</dbReference>
<dbReference type="GO" id="GO:0016757">
    <property type="term" value="F:glycosyltransferase activity"/>
    <property type="evidence" value="ECO:0007669"/>
    <property type="project" value="UniProtKB-KW"/>
</dbReference>
<evidence type="ECO:0000256" key="6">
    <source>
        <dbReference type="ARBA" id="ARBA00022692"/>
    </source>
</evidence>
<proteinExistence type="predicted"/>
<evidence type="ECO:0000256" key="4">
    <source>
        <dbReference type="ARBA" id="ARBA00022676"/>
    </source>
</evidence>
<reference evidence="10" key="1">
    <citation type="journal article" date="2023" name="Front. Microbiol.">
        <title>Genomic-based phylogenetic and metabolic analyses of the genus Natronomonas, and description of Natronomonas aquatica sp. nov.</title>
        <authorList>
            <person name="Garcia-Roldan A."/>
            <person name="Duran-Viseras A."/>
            <person name="de la Haba R.R."/>
            <person name="Corral P."/>
            <person name="Sanchez-Porro C."/>
            <person name="Ventosa A."/>
        </authorList>
    </citation>
    <scope>NUCLEOTIDE SEQUENCE</scope>
    <source>
        <strain evidence="10">F2-12</strain>
    </source>
</reference>
<dbReference type="SUPFAM" id="SSF53448">
    <property type="entry name" value="Nucleotide-diphospho-sugar transferases"/>
    <property type="match status" value="1"/>
</dbReference>
<name>A0A9R1D683_9EURY</name>
<evidence type="ECO:0000256" key="3">
    <source>
        <dbReference type="ARBA" id="ARBA00004991"/>
    </source>
</evidence>
<comment type="caution">
    <text evidence="10">The sequence shown here is derived from an EMBL/GenBank/DDBJ whole genome shotgun (WGS) entry which is preliminary data.</text>
</comment>
<keyword evidence="11" id="KW-1185">Reference proteome</keyword>
<protein>
    <submittedName>
        <fullName evidence="10">Glycosyltransferase</fullName>
        <ecNumber evidence="10">2.4.-.-</ecNumber>
    </submittedName>
</protein>
<gene>
    <name evidence="10" type="ORF">KM295_10845</name>
</gene>
<dbReference type="InterPro" id="IPR029044">
    <property type="entry name" value="Nucleotide-diphossugar_trans"/>
</dbReference>
<dbReference type="GO" id="GO:0016020">
    <property type="term" value="C:membrane"/>
    <property type="evidence" value="ECO:0007669"/>
    <property type="project" value="UniProtKB-SubCell"/>
</dbReference>
<dbReference type="InterPro" id="IPR025993">
    <property type="entry name" value="Ceramide_glucosylTrfase"/>
</dbReference>
<accession>A0A9R1D683</accession>
<evidence type="ECO:0000256" key="9">
    <source>
        <dbReference type="SAM" id="Phobius"/>
    </source>
</evidence>
<keyword evidence="8 9" id="KW-0472">Membrane</keyword>
<evidence type="ECO:0000313" key="10">
    <source>
        <dbReference type="EMBL" id="MCQ4333971.1"/>
    </source>
</evidence>
<organism evidence="10 11">
    <name type="scientific">Natronomonas aquatica</name>
    <dbReference type="NCBI Taxonomy" id="2841590"/>
    <lineage>
        <taxon>Archaea</taxon>
        <taxon>Methanobacteriati</taxon>
        <taxon>Methanobacteriota</taxon>
        <taxon>Stenosarchaea group</taxon>
        <taxon>Halobacteria</taxon>
        <taxon>Halobacteriales</taxon>
        <taxon>Natronomonadaceae</taxon>
        <taxon>Natronomonas</taxon>
    </lineage>
</organism>
<keyword evidence="7 9" id="KW-1133">Transmembrane helix</keyword>